<dbReference type="Pfam" id="PF01638">
    <property type="entry name" value="HxlR"/>
    <property type="match status" value="1"/>
</dbReference>
<gene>
    <name evidence="5" type="ordered locus">Dret_0703</name>
</gene>
<sequence>MSAPSAHPPALKSCQGRTYYCSVELALQIIGGKWKPLVLWHLGSETVLRFNQLRRTIPSITQKMLTQQLRELESDGLVQRTVYAEVPPRVEYALTELGQSVMPVLRQLCRWGGEYEKRFSVEKEAAPSPRSATS</sequence>
<reference evidence="5 6" key="2">
    <citation type="journal article" date="2010" name="Stand. Genomic Sci.">
        <title>Complete genome sequence of Desulfohalobium retbaense type strain (HR(100)).</title>
        <authorList>
            <person name="Spring S."/>
            <person name="Nolan M."/>
            <person name="Lapidus A."/>
            <person name="Glavina Del Rio T."/>
            <person name="Copeland A."/>
            <person name="Tice H."/>
            <person name="Cheng J.F."/>
            <person name="Lucas S."/>
            <person name="Land M."/>
            <person name="Chen F."/>
            <person name="Bruce D."/>
            <person name="Goodwin L."/>
            <person name="Pitluck S."/>
            <person name="Ivanova N."/>
            <person name="Mavromatis K."/>
            <person name="Mikhailova N."/>
            <person name="Pati A."/>
            <person name="Chen A."/>
            <person name="Palaniappan K."/>
            <person name="Hauser L."/>
            <person name="Chang Y.J."/>
            <person name="Jeffries C.D."/>
            <person name="Munk C."/>
            <person name="Kiss H."/>
            <person name="Chain P."/>
            <person name="Han C."/>
            <person name="Brettin T."/>
            <person name="Detter J.C."/>
            <person name="Schuler E."/>
            <person name="Goker M."/>
            <person name="Rohde M."/>
            <person name="Bristow J."/>
            <person name="Eisen J.A."/>
            <person name="Markowitz V."/>
            <person name="Hugenholtz P."/>
            <person name="Kyrpides N.C."/>
            <person name="Klenk H.P."/>
        </authorList>
    </citation>
    <scope>NUCLEOTIDE SEQUENCE [LARGE SCALE GENOMIC DNA]</scope>
    <source>
        <strain evidence="5 6">DSM 5692</strain>
    </source>
</reference>
<dbReference type="SUPFAM" id="SSF46785">
    <property type="entry name" value="Winged helix' DNA-binding domain"/>
    <property type="match status" value="1"/>
</dbReference>
<keyword evidence="1" id="KW-0805">Transcription regulation</keyword>
<evidence type="ECO:0000256" key="3">
    <source>
        <dbReference type="ARBA" id="ARBA00023163"/>
    </source>
</evidence>
<feature type="domain" description="HTH hxlR-type" evidence="4">
    <location>
        <begin position="21"/>
        <end position="120"/>
    </location>
</feature>
<reference evidence="6" key="1">
    <citation type="submission" date="2009-09" db="EMBL/GenBank/DDBJ databases">
        <title>The complete chromosome of Desulfohalobium retbaense DSM 5692.</title>
        <authorList>
            <consortium name="US DOE Joint Genome Institute (JGI-PGF)"/>
            <person name="Lucas S."/>
            <person name="Copeland A."/>
            <person name="Lapidus A."/>
            <person name="Glavina del Rio T."/>
            <person name="Dalin E."/>
            <person name="Tice H."/>
            <person name="Bruce D."/>
            <person name="Goodwin L."/>
            <person name="Pitluck S."/>
            <person name="Kyrpides N."/>
            <person name="Mavromatis K."/>
            <person name="Ivanova N."/>
            <person name="Mikhailova N."/>
            <person name="Munk A.C."/>
            <person name="Brettin T."/>
            <person name="Detter J.C."/>
            <person name="Han C."/>
            <person name="Tapia R."/>
            <person name="Larimer F."/>
            <person name="Land M."/>
            <person name="Hauser L."/>
            <person name="Markowitz V."/>
            <person name="Cheng J.-F."/>
            <person name="Hugenholtz P."/>
            <person name="Woyke T."/>
            <person name="Wu D."/>
            <person name="Spring S."/>
            <person name="Klenk H.-P."/>
            <person name="Eisen J.A."/>
        </authorList>
    </citation>
    <scope>NUCLEOTIDE SEQUENCE [LARGE SCALE GENOMIC DNA]</scope>
    <source>
        <strain evidence="6">DSM 5692</strain>
    </source>
</reference>
<evidence type="ECO:0000313" key="5">
    <source>
        <dbReference type="EMBL" id="ACV67995.1"/>
    </source>
</evidence>
<name>C8X0P8_DESRD</name>
<dbReference type="STRING" id="485915.Dret_0703"/>
<proteinExistence type="predicted"/>
<dbReference type="EMBL" id="CP001734">
    <property type="protein sequence ID" value="ACV67995.1"/>
    <property type="molecule type" value="Genomic_DNA"/>
</dbReference>
<keyword evidence="6" id="KW-1185">Reference proteome</keyword>
<evidence type="ECO:0000256" key="2">
    <source>
        <dbReference type="ARBA" id="ARBA00023125"/>
    </source>
</evidence>
<dbReference type="PROSITE" id="PS51118">
    <property type="entry name" value="HTH_HXLR"/>
    <property type="match status" value="1"/>
</dbReference>
<dbReference type="Gene3D" id="1.10.10.10">
    <property type="entry name" value="Winged helix-like DNA-binding domain superfamily/Winged helix DNA-binding domain"/>
    <property type="match status" value="1"/>
</dbReference>
<dbReference type="OrthoDB" id="9800350at2"/>
<organism evidence="5 6">
    <name type="scientific">Desulfohalobium retbaense (strain ATCC 49708 / DSM 5692 / JCM 16813 / HR100)</name>
    <dbReference type="NCBI Taxonomy" id="485915"/>
    <lineage>
        <taxon>Bacteria</taxon>
        <taxon>Pseudomonadati</taxon>
        <taxon>Thermodesulfobacteriota</taxon>
        <taxon>Desulfovibrionia</taxon>
        <taxon>Desulfovibrionales</taxon>
        <taxon>Desulfohalobiaceae</taxon>
        <taxon>Desulfohalobium</taxon>
    </lineage>
</organism>
<dbReference type="AlphaFoldDB" id="C8X0P8"/>
<accession>C8X0P8</accession>
<evidence type="ECO:0000313" key="6">
    <source>
        <dbReference type="Proteomes" id="UP000001052"/>
    </source>
</evidence>
<dbReference type="eggNOG" id="COG1733">
    <property type="taxonomic scope" value="Bacteria"/>
</dbReference>
<evidence type="ECO:0000256" key="1">
    <source>
        <dbReference type="ARBA" id="ARBA00023015"/>
    </source>
</evidence>
<keyword evidence="2" id="KW-0238">DNA-binding</keyword>
<dbReference type="Proteomes" id="UP000001052">
    <property type="component" value="Chromosome"/>
</dbReference>
<keyword evidence="3" id="KW-0804">Transcription</keyword>
<dbReference type="InterPro" id="IPR002577">
    <property type="entry name" value="HTH_HxlR"/>
</dbReference>
<protein>
    <submittedName>
        <fullName evidence="5">Transcriptional regulator, HxlR family</fullName>
    </submittedName>
</protein>
<dbReference type="PANTHER" id="PTHR33204:SF29">
    <property type="entry name" value="TRANSCRIPTIONAL REGULATOR"/>
    <property type="match status" value="1"/>
</dbReference>
<dbReference type="PANTHER" id="PTHR33204">
    <property type="entry name" value="TRANSCRIPTIONAL REGULATOR, MARR FAMILY"/>
    <property type="match status" value="1"/>
</dbReference>
<dbReference type="HOGENOM" id="CLU_111585_5_1_7"/>
<dbReference type="GO" id="GO:0003677">
    <property type="term" value="F:DNA binding"/>
    <property type="evidence" value="ECO:0007669"/>
    <property type="project" value="UniProtKB-KW"/>
</dbReference>
<dbReference type="RefSeq" id="WP_015751153.1">
    <property type="nucleotide sequence ID" value="NC_013223.1"/>
</dbReference>
<evidence type="ECO:0000259" key="4">
    <source>
        <dbReference type="PROSITE" id="PS51118"/>
    </source>
</evidence>
<dbReference type="KEGG" id="drt:Dret_0703"/>
<dbReference type="InterPro" id="IPR036388">
    <property type="entry name" value="WH-like_DNA-bd_sf"/>
</dbReference>
<dbReference type="InterPro" id="IPR036390">
    <property type="entry name" value="WH_DNA-bd_sf"/>
</dbReference>